<reference evidence="3" key="1">
    <citation type="submission" date="2020-05" db="EMBL/GenBank/DDBJ databases">
        <authorList>
            <person name="Chiriac C."/>
            <person name="Salcher M."/>
            <person name="Ghai R."/>
            <person name="Kavagutti S V."/>
        </authorList>
    </citation>
    <scope>NUCLEOTIDE SEQUENCE</scope>
</reference>
<protein>
    <submittedName>
        <fullName evidence="3">Unannotated protein</fullName>
    </submittedName>
</protein>
<feature type="region of interest" description="Disordered" evidence="1">
    <location>
        <begin position="97"/>
        <end position="135"/>
    </location>
</feature>
<evidence type="ECO:0000256" key="2">
    <source>
        <dbReference type="SAM" id="Phobius"/>
    </source>
</evidence>
<feature type="transmembrane region" description="Helical" evidence="2">
    <location>
        <begin position="33"/>
        <end position="52"/>
    </location>
</feature>
<keyword evidence="2" id="KW-0472">Membrane</keyword>
<gene>
    <name evidence="3" type="ORF">UFOPK2243_01086</name>
</gene>
<accession>A0A6J6LFH1</accession>
<dbReference type="AlphaFoldDB" id="A0A6J6LFH1"/>
<sequence>MTQNNAHEPENQNWMDIAESDAVNGVRHSRGRLPFVAAAIALVAVGGGAIFAQTNNPGTSQVDPSSVVTAVATALPTAAEPTLGQEVTTAAPVLINGIPTIPPVAGGGRYEDDDDDYEDDDDDDEDDDYEDEDDD</sequence>
<dbReference type="EMBL" id="CAEZWL010000046">
    <property type="protein sequence ID" value="CAB4660416.1"/>
    <property type="molecule type" value="Genomic_DNA"/>
</dbReference>
<evidence type="ECO:0000313" key="3">
    <source>
        <dbReference type="EMBL" id="CAB4660416.1"/>
    </source>
</evidence>
<feature type="compositionally biased region" description="Acidic residues" evidence="1">
    <location>
        <begin position="111"/>
        <end position="135"/>
    </location>
</feature>
<keyword evidence="2" id="KW-0812">Transmembrane</keyword>
<proteinExistence type="predicted"/>
<name>A0A6J6LFH1_9ZZZZ</name>
<keyword evidence="2" id="KW-1133">Transmembrane helix</keyword>
<organism evidence="3">
    <name type="scientific">freshwater metagenome</name>
    <dbReference type="NCBI Taxonomy" id="449393"/>
    <lineage>
        <taxon>unclassified sequences</taxon>
        <taxon>metagenomes</taxon>
        <taxon>ecological metagenomes</taxon>
    </lineage>
</organism>
<evidence type="ECO:0000256" key="1">
    <source>
        <dbReference type="SAM" id="MobiDB-lite"/>
    </source>
</evidence>